<feature type="signal peptide" evidence="1">
    <location>
        <begin position="1"/>
        <end position="20"/>
    </location>
</feature>
<dbReference type="PROSITE" id="PS51257">
    <property type="entry name" value="PROKAR_LIPOPROTEIN"/>
    <property type="match status" value="1"/>
</dbReference>
<evidence type="ECO:0000313" key="2">
    <source>
        <dbReference type="EMBL" id="KAA2240652.1"/>
    </source>
</evidence>
<dbReference type="EMBL" id="VUOC01000004">
    <property type="protein sequence ID" value="KAA2240652.1"/>
    <property type="molecule type" value="Genomic_DNA"/>
</dbReference>
<evidence type="ECO:0008006" key="4">
    <source>
        <dbReference type="Google" id="ProtNLM"/>
    </source>
</evidence>
<name>A0A5B2VQX6_9BACT</name>
<dbReference type="RefSeq" id="WP_149841829.1">
    <property type="nucleotide sequence ID" value="NZ_VUOC01000004.1"/>
</dbReference>
<evidence type="ECO:0000313" key="3">
    <source>
        <dbReference type="Proteomes" id="UP000324611"/>
    </source>
</evidence>
<feature type="chain" id="PRO_5023132394" description="Lipoprotein" evidence="1">
    <location>
        <begin position="21"/>
        <end position="158"/>
    </location>
</feature>
<evidence type="ECO:0000256" key="1">
    <source>
        <dbReference type="SAM" id="SignalP"/>
    </source>
</evidence>
<protein>
    <recommendedName>
        <fullName evidence="4">Lipoprotein</fullName>
    </recommendedName>
</protein>
<keyword evidence="1" id="KW-0732">Signal</keyword>
<proteinExistence type="predicted"/>
<dbReference type="AlphaFoldDB" id="A0A5B2VQX6"/>
<sequence>MKFNRSLLSGGIAMLICLLAACSKDETPPAGSSLIITRYASMSVGNWIAVKITTDDSYKTEKGVTYNFKEDTVHYITLTKEQHNTVKDLLPAFPLGKLQDSGEDNFGCRSCTDQLVYVFTYKAPDGETETWEVEDTKAPDFMEDYMKQVHDKLQTAGL</sequence>
<gene>
    <name evidence="2" type="ORF">F0L74_31380</name>
</gene>
<dbReference type="Proteomes" id="UP000324611">
    <property type="component" value="Unassembled WGS sequence"/>
</dbReference>
<reference evidence="2 3" key="1">
    <citation type="submission" date="2019-09" db="EMBL/GenBank/DDBJ databases">
        <title>Chitinophaga ginsengihumi sp. nov., isolated from soil of ginseng rhizosphere.</title>
        <authorList>
            <person name="Lee J."/>
        </authorList>
    </citation>
    <scope>NUCLEOTIDE SEQUENCE [LARGE SCALE GENOMIC DNA]</scope>
    <source>
        <strain evidence="2 3">BN140078</strain>
    </source>
</reference>
<reference evidence="2 3" key="2">
    <citation type="submission" date="2019-09" db="EMBL/GenBank/DDBJ databases">
        <authorList>
            <person name="Jin C."/>
        </authorList>
    </citation>
    <scope>NUCLEOTIDE SEQUENCE [LARGE SCALE GENOMIC DNA]</scope>
    <source>
        <strain evidence="2 3">BN140078</strain>
    </source>
</reference>
<keyword evidence="3" id="KW-1185">Reference proteome</keyword>
<accession>A0A5B2VQX6</accession>
<comment type="caution">
    <text evidence="2">The sequence shown here is derived from an EMBL/GenBank/DDBJ whole genome shotgun (WGS) entry which is preliminary data.</text>
</comment>
<organism evidence="2 3">
    <name type="scientific">Chitinophaga agrisoli</name>
    <dbReference type="NCBI Taxonomy" id="2607653"/>
    <lineage>
        <taxon>Bacteria</taxon>
        <taxon>Pseudomonadati</taxon>
        <taxon>Bacteroidota</taxon>
        <taxon>Chitinophagia</taxon>
        <taxon>Chitinophagales</taxon>
        <taxon>Chitinophagaceae</taxon>
        <taxon>Chitinophaga</taxon>
    </lineage>
</organism>